<organism evidence="1 2">
    <name type="scientific">Ralstonia solanacearum (strain UW551)</name>
    <dbReference type="NCBI Taxonomy" id="342110"/>
    <lineage>
        <taxon>Bacteria</taxon>
        <taxon>Pseudomonadati</taxon>
        <taxon>Pseudomonadota</taxon>
        <taxon>Betaproteobacteria</taxon>
        <taxon>Burkholderiales</taxon>
        <taxon>Burkholderiaceae</taxon>
        <taxon>Ralstonia</taxon>
        <taxon>Ralstonia solanacearum species complex</taxon>
    </lineage>
</organism>
<proteinExistence type="predicted"/>
<evidence type="ECO:0000313" key="2">
    <source>
        <dbReference type="Proteomes" id="UP000005933"/>
    </source>
</evidence>
<dbReference type="EMBL" id="AAKL01000024">
    <property type="protein sequence ID" value="EAP72771.1"/>
    <property type="molecule type" value="Genomic_DNA"/>
</dbReference>
<name>A0AB33VD13_RALSU</name>
<protein>
    <recommendedName>
        <fullName evidence="3">DNA-binding protein</fullName>
    </recommendedName>
</protein>
<dbReference type="Proteomes" id="UP000005933">
    <property type="component" value="Unassembled WGS sequence"/>
</dbReference>
<reference evidence="1 2" key="1">
    <citation type="journal article" date="2006" name="Mol. Plant Microbe Interact.">
        <title>Identification of open reading frames unique to a select agent: Ralstonia solanacearum race 3 biovar 2.</title>
        <authorList>
            <person name="Gabriel D.W."/>
            <person name="Allen C."/>
            <person name="Schell M."/>
            <person name="Denny T.P."/>
            <person name="Greenberg J.T."/>
            <person name="Duan Y.P."/>
            <person name="Flores-Cruz Z."/>
            <person name="Huang Q."/>
            <person name="Clifford J.M."/>
            <person name="Presting G."/>
            <person name="Gonzalez E.T."/>
            <person name="Reddy J."/>
            <person name="Elphinstone J."/>
            <person name="Swanson J."/>
            <person name="Yao J."/>
            <person name="Mulholland V."/>
            <person name="Liu L."/>
            <person name="Farmerie W."/>
            <person name="Patnaikuni M."/>
            <person name="Balogh B."/>
            <person name="Norman D."/>
            <person name="Alvarez A."/>
            <person name="Castillo J.A."/>
            <person name="Jones J."/>
            <person name="Saddler G."/>
            <person name="Walunas T."/>
            <person name="Zhukov A."/>
            <person name="Mikhailova N."/>
        </authorList>
    </citation>
    <scope>NUCLEOTIDE SEQUENCE [LARGE SCALE GENOMIC DNA]</scope>
    <source>
        <strain evidence="1 2">UW551</strain>
    </source>
</reference>
<dbReference type="NCBIfam" id="TIGR04111">
    <property type="entry name" value="BcepMu_gp16"/>
    <property type="match status" value="1"/>
</dbReference>
<sequence>MTPEQVKARFEREGKTFAKWAKEKGFEYRTVIAVINGVNKGRYGEAHKVAVALGLKKAA</sequence>
<dbReference type="AlphaFoldDB" id="A0AB33VD13"/>
<gene>
    <name evidence="1" type="ORF">RRSL_02410</name>
</gene>
<evidence type="ECO:0000313" key="1">
    <source>
        <dbReference type="EMBL" id="EAP72771.1"/>
    </source>
</evidence>
<dbReference type="RefSeq" id="WP_003263577.1">
    <property type="nucleotide sequence ID" value="NZ_AAKL01000024.1"/>
</dbReference>
<dbReference type="InterPro" id="IPR026365">
    <property type="entry name" value="BcepMu_gp16"/>
</dbReference>
<evidence type="ECO:0008006" key="3">
    <source>
        <dbReference type="Google" id="ProtNLM"/>
    </source>
</evidence>
<comment type="caution">
    <text evidence="1">The sequence shown here is derived from an EMBL/GenBank/DDBJ whole genome shotgun (WGS) entry which is preliminary data.</text>
</comment>
<accession>A0AB33VD13</accession>